<sequence length="74" mass="8130">MTCSTSMDRVGVDPSGPPPTACHDIVTSANSVEENPPHIPYDPLQIPSMELTNIGNSPLQTPIKYNWYLHVPEQ</sequence>
<name>A0A8J2L246_9HEXA</name>
<dbReference type="Proteomes" id="UP000708208">
    <property type="component" value="Unassembled WGS sequence"/>
</dbReference>
<protein>
    <submittedName>
        <fullName evidence="2">Uncharacterized protein</fullName>
    </submittedName>
</protein>
<comment type="caution">
    <text evidence="2">The sequence shown here is derived from an EMBL/GenBank/DDBJ whole genome shotgun (WGS) entry which is preliminary data.</text>
</comment>
<evidence type="ECO:0000313" key="3">
    <source>
        <dbReference type="Proteomes" id="UP000708208"/>
    </source>
</evidence>
<feature type="region of interest" description="Disordered" evidence="1">
    <location>
        <begin position="1"/>
        <end position="22"/>
    </location>
</feature>
<gene>
    <name evidence="2" type="ORF">AFUS01_LOCUS36077</name>
</gene>
<dbReference type="EMBL" id="CAJVCH010538236">
    <property type="protein sequence ID" value="CAG7826006.1"/>
    <property type="molecule type" value="Genomic_DNA"/>
</dbReference>
<evidence type="ECO:0000256" key="1">
    <source>
        <dbReference type="SAM" id="MobiDB-lite"/>
    </source>
</evidence>
<evidence type="ECO:0000313" key="2">
    <source>
        <dbReference type="EMBL" id="CAG7826006.1"/>
    </source>
</evidence>
<reference evidence="2" key="1">
    <citation type="submission" date="2021-06" db="EMBL/GenBank/DDBJ databases">
        <authorList>
            <person name="Hodson N. C."/>
            <person name="Mongue J. A."/>
            <person name="Jaron S. K."/>
        </authorList>
    </citation>
    <scope>NUCLEOTIDE SEQUENCE</scope>
</reference>
<organism evidence="2 3">
    <name type="scientific">Allacma fusca</name>
    <dbReference type="NCBI Taxonomy" id="39272"/>
    <lineage>
        <taxon>Eukaryota</taxon>
        <taxon>Metazoa</taxon>
        <taxon>Ecdysozoa</taxon>
        <taxon>Arthropoda</taxon>
        <taxon>Hexapoda</taxon>
        <taxon>Collembola</taxon>
        <taxon>Symphypleona</taxon>
        <taxon>Sminthuridae</taxon>
        <taxon>Allacma</taxon>
    </lineage>
</organism>
<proteinExistence type="predicted"/>
<keyword evidence="3" id="KW-1185">Reference proteome</keyword>
<dbReference type="AlphaFoldDB" id="A0A8J2L246"/>
<accession>A0A8J2L246</accession>